<feature type="domain" description="NTP pyrophosphohydrolase MazG-like" evidence="1">
    <location>
        <begin position="28"/>
        <end position="105"/>
    </location>
</feature>
<dbReference type="GO" id="GO:0006203">
    <property type="term" value="P:dGTP catabolic process"/>
    <property type="evidence" value="ECO:0007669"/>
    <property type="project" value="TreeGrafter"/>
</dbReference>
<sequence>MKQDEVQRLKDIVDKLQADDGCPWDKAQTHESVKAGCIEEACEVLAGINILSATGKAENLKEELGDLLLQVIFHANLAEKEGLFDLQDVARVAAEKMIRRHPHIFHEPMRMPDGSPVTDWAEIKKLEKAGREWEDDYLPAALAEGRALIDQAAKRKDLC</sequence>
<dbReference type="EMBL" id="FNJQ01000006">
    <property type="protein sequence ID" value="SDP09900.1"/>
    <property type="molecule type" value="Genomic_DNA"/>
</dbReference>
<dbReference type="GO" id="GO:0008168">
    <property type="term" value="F:methyltransferase activity"/>
    <property type="evidence" value="ECO:0007669"/>
    <property type="project" value="UniProtKB-KW"/>
</dbReference>
<gene>
    <name evidence="2" type="ORF">SAMN05216366_10657</name>
</gene>
<protein>
    <submittedName>
        <fullName evidence="2">Tetrapyrrole methylase family protein / MazG family protein</fullName>
    </submittedName>
</protein>
<dbReference type="GO" id="GO:0046061">
    <property type="term" value="P:dATP catabolic process"/>
    <property type="evidence" value="ECO:0007669"/>
    <property type="project" value="TreeGrafter"/>
</dbReference>
<dbReference type="GO" id="GO:0046076">
    <property type="term" value="P:dTTP catabolic process"/>
    <property type="evidence" value="ECO:0007669"/>
    <property type="project" value="TreeGrafter"/>
</dbReference>
<dbReference type="AlphaFoldDB" id="A0A1H0PYK7"/>
<dbReference type="RefSeq" id="WP_074571686.1">
    <property type="nucleotide sequence ID" value="NZ_FNJQ01000006.1"/>
</dbReference>
<dbReference type="GO" id="GO:0047429">
    <property type="term" value="F:nucleoside triphosphate diphosphatase activity"/>
    <property type="evidence" value="ECO:0007669"/>
    <property type="project" value="TreeGrafter"/>
</dbReference>
<organism evidence="2 3">
    <name type="scientific">Selenomonas ruminantium</name>
    <dbReference type="NCBI Taxonomy" id="971"/>
    <lineage>
        <taxon>Bacteria</taxon>
        <taxon>Bacillati</taxon>
        <taxon>Bacillota</taxon>
        <taxon>Negativicutes</taxon>
        <taxon>Selenomonadales</taxon>
        <taxon>Selenomonadaceae</taxon>
        <taxon>Selenomonas</taxon>
    </lineage>
</organism>
<dbReference type="GO" id="GO:0032259">
    <property type="term" value="P:methylation"/>
    <property type="evidence" value="ECO:0007669"/>
    <property type="project" value="UniProtKB-KW"/>
</dbReference>
<accession>A0A1H0PYK7</accession>
<dbReference type="Pfam" id="PF03819">
    <property type="entry name" value="MazG"/>
    <property type="match status" value="1"/>
</dbReference>
<evidence type="ECO:0000313" key="3">
    <source>
        <dbReference type="Proteomes" id="UP000182412"/>
    </source>
</evidence>
<keyword evidence="2" id="KW-0489">Methyltransferase</keyword>
<dbReference type="InterPro" id="IPR011551">
    <property type="entry name" value="NTP_PyrPHydrolase_MazG"/>
</dbReference>
<dbReference type="InterPro" id="IPR048015">
    <property type="entry name" value="NTP-PPase_MazG-like_N"/>
</dbReference>
<dbReference type="Gene3D" id="1.10.287.1080">
    <property type="entry name" value="MazG-like"/>
    <property type="match status" value="1"/>
</dbReference>
<dbReference type="PANTHER" id="PTHR30522:SF0">
    <property type="entry name" value="NUCLEOSIDE TRIPHOSPHATE PYROPHOSPHOHYDROLASE"/>
    <property type="match status" value="1"/>
</dbReference>
<evidence type="ECO:0000259" key="1">
    <source>
        <dbReference type="Pfam" id="PF03819"/>
    </source>
</evidence>
<dbReference type="PANTHER" id="PTHR30522">
    <property type="entry name" value="NUCLEOSIDE TRIPHOSPHATE PYROPHOSPHOHYDROLASE"/>
    <property type="match status" value="1"/>
</dbReference>
<dbReference type="SUPFAM" id="SSF101386">
    <property type="entry name" value="all-alpha NTP pyrophosphatases"/>
    <property type="match status" value="1"/>
</dbReference>
<reference evidence="2 3" key="1">
    <citation type="submission" date="2016-10" db="EMBL/GenBank/DDBJ databases">
        <authorList>
            <person name="de Groot N.N."/>
        </authorList>
    </citation>
    <scope>NUCLEOTIDE SEQUENCE [LARGE SCALE GENOMIC DNA]</scope>
    <source>
        <strain evidence="2 3">S137</strain>
    </source>
</reference>
<dbReference type="Proteomes" id="UP000182412">
    <property type="component" value="Unassembled WGS sequence"/>
</dbReference>
<dbReference type="InterPro" id="IPR004518">
    <property type="entry name" value="MazG-like_dom"/>
</dbReference>
<dbReference type="OrthoDB" id="9808939at2"/>
<evidence type="ECO:0000313" key="2">
    <source>
        <dbReference type="EMBL" id="SDP09900.1"/>
    </source>
</evidence>
<name>A0A1H0PYK7_SELRU</name>
<dbReference type="GO" id="GO:0046052">
    <property type="term" value="P:UTP catabolic process"/>
    <property type="evidence" value="ECO:0007669"/>
    <property type="project" value="TreeGrafter"/>
</dbReference>
<dbReference type="GO" id="GO:0046047">
    <property type="term" value="P:TTP catabolic process"/>
    <property type="evidence" value="ECO:0007669"/>
    <property type="project" value="TreeGrafter"/>
</dbReference>
<dbReference type="CDD" id="cd11528">
    <property type="entry name" value="NTP-PPase_MazG_Nterm"/>
    <property type="match status" value="1"/>
</dbReference>
<dbReference type="GO" id="GO:0046081">
    <property type="term" value="P:dUTP catabolic process"/>
    <property type="evidence" value="ECO:0007669"/>
    <property type="project" value="TreeGrafter"/>
</dbReference>
<keyword evidence="2" id="KW-0808">Transferase</keyword>
<proteinExistence type="predicted"/>